<dbReference type="VEuPathDB" id="FungiDB:SJAG_03685"/>
<dbReference type="OrthoDB" id="5344906at2759"/>
<evidence type="ECO:0000313" key="3">
    <source>
        <dbReference type="EMBL" id="EEB08528.1"/>
    </source>
</evidence>
<dbReference type="GO" id="GO:0045141">
    <property type="term" value="P:meiotic telomere clustering"/>
    <property type="evidence" value="ECO:0007669"/>
    <property type="project" value="EnsemblFungi"/>
</dbReference>
<dbReference type="JaponicusDB" id="SJAG_03685">
    <property type="gene designation" value="ccq1"/>
</dbReference>
<dbReference type="EMBL" id="KE651167">
    <property type="protein sequence ID" value="EEB08528.1"/>
    <property type="molecule type" value="Genomic_DNA"/>
</dbReference>
<gene>
    <name evidence="4" type="primary">ccq1</name>
    <name evidence="3" type="ORF">SJAG_03685</name>
</gene>
<evidence type="ECO:0000256" key="1">
    <source>
        <dbReference type="SAM" id="Coils"/>
    </source>
</evidence>
<evidence type="ECO:0000313" key="4">
    <source>
        <dbReference type="JaponicusDB" id="SJAG_03685"/>
    </source>
</evidence>
<dbReference type="Pfam" id="PF11496">
    <property type="entry name" value="HDA2-3"/>
    <property type="match status" value="1"/>
</dbReference>
<name>B6K4X1_SCHJY</name>
<dbReference type="STRING" id="402676.B6K4X1"/>
<dbReference type="GO" id="GO:0070823">
    <property type="term" value="C:HDA1 complex"/>
    <property type="evidence" value="ECO:0007669"/>
    <property type="project" value="InterPro"/>
</dbReference>
<dbReference type="HOGENOM" id="CLU_386440_0_0_1"/>
<keyword evidence="5" id="KW-1185">Reference proteome</keyword>
<dbReference type="InterPro" id="IPR038609">
    <property type="entry name" value="HDA1_su2/3_sf"/>
</dbReference>
<dbReference type="RefSeq" id="XP_002174821.1">
    <property type="nucleotide sequence ID" value="XM_002174785.2"/>
</dbReference>
<feature type="coiled-coil region" evidence="1">
    <location>
        <begin position="486"/>
        <end position="673"/>
    </location>
</feature>
<evidence type="ECO:0000256" key="2">
    <source>
        <dbReference type="SAM" id="MobiDB-lite"/>
    </source>
</evidence>
<evidence type="ECO:0000313" key="5">
    <source>
        <dbReference type="Proteomes" id="UP000001744"/>
    </source>
</evidence>
<proteinExistence type="predicted"/>
<dbReference type="GO" id="GO:0140720">
    <property type="term" value="C:subtelomeric heterochromatin"/>
    <property type="evidence" value="ECO:0007669"/>
    <property type="project" value="EnsemblFungi"/>
</dbReference>
<protein>
    <submittedName>
        <fullName evidence="3">Telomere maintenance protein Ccq1</fullName>
    </submittedName>
</protein>
<dbReference type="InterPro" id="IPR021006">
    <property type="entry name" value="Hda2/3"/>
</dbReference>
<dbReference type="AlphaFoldDB" id="B6K4X1"/>
<keyword evidence="1" id="KW-0175">Coiled coil</keyword>
<accession>B6K4X1</accession>
<dbReference type="GO" id="GO:1905324">
    <property type="term" value="P:telomere-telomerase complex assembly"/>
    <property type="evidence" value="ECO:0007669"/>
    <property type="project" value="EnsemblFungi"/>
</dbReference>
<reference evidence="3 5" key="1">
    <citation type="journal article" date="2011" name="Science">
        <title>Comparative functional genomics of the fission yeasts.</title>
        <authorList>
            <person name="Rhind N."/>
            <person name="Chen Z."/>
            <person name="Yassour M."/>
            <person name="Thompson D.A."/>
            <person name="Haas B.J."/>
            <person name="Habib N."/>
            <person name="Wapinski I."/>
            <person name="Roy S."/>
            <person name="Lin M.F."/>
            <person name="Heiman D.I."/>
            <person name="Young S.K."/>
            <person name="Furuya K."/>
            <person name="Guo Y."/>
            <person name="Pidoux A."/>
            <person name="Chen H.M."/>
            <person name="Robbertse B."/>
            <person name="Goldberg J.M."/>
            <person name="Aoki K."/>
            <person name="Bayne E.H."/>
            <person name="Berlin A.M."/>
            <person name="Desjardins C.A."/>
            <person name="Dobbs E."/>
            <person name="Dukaj L."/>
            <person name="Fan L."/>
            <person name="FitzGerald M.G."/>
            <person name="French C."/>
            <person name="Gujja S."/>
            <person name="Hansen K."/>
            <person name="Keifenheim D."/>
            <person name="Levin J.Z."/>
            <person name="Mosher R.A."/>
            <person name="Mueller C.A."/>
            <person name="Pfiffner J."/>
            <person name="Priest M."/>
            <person name="Russ C."/>
            <person name="Smialowska A."/>
            <person name="Swoboda P."/>
            <person name="Sykes S.M."/>
            <person name="Vaughn M."/>
            <person name="Vengrova S."/>
            <person name="Yoder R."/>
            <person name="Zeng Q."/>
            <person name="Allshire R."/>
            <person name="Baulcombe D."/>
            <person name="Birren B.W."/>
            <person name="Brown W."/>
            <person name="Ekwall K."/>
            <person name="Kellis M."/>
            <person name="Leatherwood J."/>
            <person name="Levin H."/>
            <person name="Margalit H."/>
            <person name="Martienssen R."/>
            <person name="Nieduszynski C.A."/>
            <person name="Spatafora J.W."/>
            <person name="Friedman N."/>
            <person name="Dalgaard J.Z."/>
            <person name="Baumann P."/>
            <person name="Niki H."/>
            <person name="Regev A."/>
            <person name="Nusbaum C."/>
        </authorList>
    </citation>
    <scope>NUCLEOTIDE SEQUENCE [LARGE SCALE GENOMIC DNA]</scope>
    <source>
        <strain evidence="5">yFS275 / FY16936</strain>
    </source>
</reference>
<organism evidence="3 5">
    <name type="scientific">Schizosaccharomyces japonicus (strain yFS275 / FY16936)</name>
    <name type="common">Fission yeast</name>
    <dbReference type="NCBI Taxonomy" id="402676"/>
    <lineage>
        <taxon>Eukaryota</taxon>
        <taxon>Fungi</taxon>
        <taxon>Dikarya</taxon>
        <taxon>Ascomycota</taxon>
        <taxon>Taphrinomycotina</taxon>
        <taxon>Schizosaccharomycetes</taxon>
        <taxon>Schizosaccharomycetales</taxon>
        <taxon>Schizosaccharomycetaceae</taxon>
        <taxon>Schizosaccharomyces</taxon>
    </lineage>
</organism>
<dbReference type="Proteomes" id="UP000001744">
    <property type="component" value="Unassembled WGS sequence"/>
</dbReference>
<dbReference type="GO" id="GO:0016233">
    <property type="term" value="P:telomere capping"/>
    <property type="evidence" value="ECO:0007669"/>
    <property type="project" value="EnsemblFungi"/>
</dbReference>
<sequence>MEPAKTHPESIIDETSTHYSVRNEATSSISYIRKDLCQSRLVEEWKSKQLAKRRLSQLAELPTEKDDGSMDISGDAKRLRSDVENEAELKESVFEKLFGFPVKTPNILLPTNKESVHDILVPMTSLQKKMMHRLVQYFAFCIDYFCTGPSDDRVLERILPFLKYAHDIAHHPVLYEQDRLQSTSESRELSRQFESSYKFEFLQVLLNNLEIYGKRLLIVVYNETVVQLLVTYLQQNAIEAEIWKPETANSTPSLTQAPTVYICTPSDLEKHSMPNVDGIILFDMISFYTANLSWNTRNIPVVRLIQENSIEHVLKFFDNVADPTHFINCVGITASLNSSPEEMSAAHTEQASNVNFYKQSTARSISDAEKVTEDAYKLATYFRNPKITTWPLDSIPDLRALTIATASSNVAMETPINSSSTLEERLRSGGGTITNDYPSVMRISSTEEQRESAGDNVEFDALSTDFENNLTVSYLQKRLQMIQSELREVTLVKNDKQAELESMEQQLSKQIDLMQEYREQMRLLKIENAELKKKEETTRQKNTELSDKNVELEKNVSTLDQQLQIGFRWLQDVPLSDAQQELKQAREHNVKLEHLLKTQREDLNFITEQYQTASTSASEERQEINTLQRECDKLRQQNTEGFKLIQDYRDTQIESLLKRINELEIVNAMLRQQQKHYTKPTATQELQDTSMNDTSTDNDEEMKDAEAAAALLMKH</sequence>
<dbReference type="OMA" id="YFAFCID"/>
<dbReference type="PANTHER" id="PTHR23159:SF60">
    <property type="entry name" value="SPINDLE ASSEMBLY ABNORMAL PROTEIN 4"/>
    <property type="match status" value="1"/>
</dbReference>
<dbReference type="GO" id="GO:0070187">
    <property type="term" value="C:shelterin complex"/>
    <property type="evidence" value="ECO:0007669"/>
    <property type="project" value="EnsemblFungi"/>
</dbReference>
<feature type="region of interest" description="Disordered" evidence="2">
    <location>
        <begin position="676"/>
        <end position="715"/>
    </location>
</feature>
<dbReference type="PANTHER" id="PTHR23159">
    <property type="entry name" value="CENTROSOMAL PROTEIN 2"/>
    <property type="match status" value="1"/>
</dbReference>
<dbReference type="Gene3D" id="3.40.50.12360">
    <property type="match status" value="1"/>
</dbReference>
<dbReference type="GeneID" id="7052202"/>
<dbReference type="GO" id="GO:0007004">
    <property type="term" value="P:telomere maintenance via telomerase"/>
    <property type="evidence" value="ECO:0007669"/>
    <property type="project" value="EnsemblFungi"/>
</dbReference>